<dbReference type="AlphaFoldDB" id="A0A7W7HV73"/>
<dbReference type="EMBL" id="JACHNH010000001">
    <property type="protein sequence ID" value="MBB4761401.1"/>
    <property type="molecule type" value="Genomic_DNA"/>
</dbReference>
<accession>A0A7W7HV73</accession>
<evidence type="ECO:0000313" key="1">
    <source>
        <dbReference type="EMBL" id="MBB4761401.1"/>
    </source>
</evidence>
<reference evidence="1 2" key="1">
    <citation type="submission" date="2020-08" db="EMBL/GenBank/DDBJ databases">
        <title>Sequencing the genomes of 1000 actinobacteria strains.</title>
        <authorList>
            <person name="Klenk H.-P."/>
        </authorList>
    </citation>
    <scope>NUCLEOTIDE SEQUENCE [LARGE SCALE GENOMIC DNA]</scope>
    <source>
        <strain evidence="1 2">DSM 43149</strain>
    </source>
</reference>
<comment type="caution">
    <text evidence="1">The sequence shown here is derived from an EMBL/GenBank/DDBJ whole genome shotgun (WGS) entry which is preliminary data.</text>
</comment>
<dbReference type="RefSeq" id="WP_184991782.1">
    <property type="nucleotide sequence ID" value="NZ_BOMK01000030.1"/>
</dbReference>
<organism evidence="1 2">
    <name type="scientific">Actinoplanes digitatis</name>
    <dbReference type="NCBI Taxonomy" id="1868"/>
    <lineage>
        <taxon>Bacteria</taxon>
        <taxon>Bacillati</taxon>
        <taxon>Actinomycetota</taxon>
        <taxon>Actinomycetes</taxon>
        <taxon>Micromonosporales</taxon>
        <taxon>Micromonosporaceae</taxon>
        <taxon>Actinoplanes</taxon>
    </lineage>
</organism>
<evidence type="ECO:0000313" key="2">
    <source>
        <dbReference type="Proteomes" id="UP000578112"/>
    </source>
</evidence>
<sequence>MRTLEPEQWRVMGTLISLCGERALLDNMLKQQDVSPEAVCDLAERGLIVTKLNGEEIDDLTPGLIKTYRRKMFLTRSKAGESYIWNDPHRVLRSPGRSRHGLSLTFMLGMISFDDLAGLAREGLIYALAEDDLAPVDLANARQRWAGSAKVVLPGGAEVWTNAVIVRTTKAGQRYVERY</sequence>
<gene>
    <name evidence="1" type="ORF">BJ971_001957</name>
</gene>
<dbReference type="Proteomes" id="UP000578112">
    <property type="component" value="Unassembled WGS sequence"/>
</dbReference>
<protein>
    <submittedName>
        <fullName evidence="1">Uncharacterized protein</fullName>
    </submittedName>
</protein>
<name>A0A7W7HV73_9ACTN</name>
<proteinExistence type="predicted"/>
<keyword evidence="2" id="KW-1185">Reference proteome</keyword>